<dbReference type="AlphaFoldDB" id="A0A3G7U5F0"/>
<evidence type="ECO:0000313" key="1">
    <source>
        <dbReference type="EMBL" id="AZE54411.1"/>
    </source>
</evidence>
<organism evidence="1 2">
    <name type="scientific">Pseudomonas synxantha</name>
    <dbReference type="NCBI Taxonomy" id="47883"/>
    <lineage>
        <taxon>Bacteria</taxon>
        <taxon>Pseudomonadati</taxon>
        <taxon>Pseudomonadota</taxon>
        <taxon>Gammaproteobacteria</taxon>
        <taxon>Pseudomonadales</taxon>
        <taxon>Pseudomonadaceae</taxon>
        <taxon>Pseudomonas</taxon>
    </lineage>
</organism>
<gene>
    <name evidence="1" type="ORF">C4K03_2255</name>
</gene>
<protein>
    <submittedName>
        <fullName evidence="1">Uncharacterized protein</fullName>
    </submittedName>
</protein>
<sequence length="52" mass="5976">MGFLQLFEVHIRLVIGSVMTKINEWIPLEQAPHVWLDEPGSSLRTPNTNDNM</sequence>
<reference evidence="1 2" key="1">
    <citation type="submission" date="2018-03" db="EMBL/GenBank/DDBJ databases">
        <title>Diversity of phytobeneficial traits revealed by whole-genome analysis of worldwide-isolated phenazine-producing Pseudomonas spp.</title>
        <authorList>
            <person name="Biessy A."/>
            <person name="Novinscak A."/>
            <person name="Blom J."/>
            <person name="Leger G."/>
            <person name="Thomashow L.S."/>
            <person name="Cazorla F.M."/>
            <person name="Josic D."/>
            <person name="Filion M."/>
        </authorList>
    </citation>
    <scope>NUCLEOTIDE SEQUENCE [LARGE SCALE GENOMIC DNA]</scope>
    <source>
        <strain evidence="1 2">30B</strain>
    </source>
</reference>
<proteinExistence type="predicted"/>
<dbReference type="EMBL" id="CP027754">
    <property type="protein sequence ID" value="AZE54411.1"/>
    <property type="molecule type" value="Genomic_DNA"/>
</dbReference>
<accession>A0A3G7U5F0</accession>
<name>A0A3G7U5F0_9PSED</name>
<evidence type="ECO:0000313" key="2">
    <source>
        <dbReference type="Proteomes" id="UP000268696"/>
    </source>
</evidence>
<dbReference type="Proteomes" id="UP000268696">
    <property type="component" value="Chromosome"/>
</dbReference>